<feature type="domain" description="DUF7924" evidence="2">
    <location>
        <begin position="2"/>
        <end position="200"/>
    </location>
</feature>
<dbReference type="PANTHER" id="PTHR42470">
    <property type="entry name" value="VAST DOMAIN-CONTAINING PROTEIN"/>
    <property type="match status" value="1"/>
</dbReference>
<feature type="region of interest" description="Disordered" evidence="1">
    <location>
        <begin position="211"/>
        <end position="236"/>
    </location>
</feature>
<evidence type="ECO:0000313" key="4">
    <source>
        <dbReference type="Proteomes" id="UP000054342"/>
    </source>
</evidence>
<dbReference type="InterPro" id="IPR057684">
    <property type="entry name" value="DUF7924"/>
</dbReference>
<evidence type="ECO:0000313" key="3">
    <source>
        <dbReference type="EMBL" id="KIW58742.1"/>
    </source>
</evidence>
<dbReference type="Pfam" id="PF25545">
    <property type="entry name" value="DUF7924"/>
    <property type="match status" value="1"/>
</dbReference>
<gene>
    <name evidence="3" type="ORF">PV05_03240</name>
</gene>
<organism evidence="3 4">
    <name type="scientific">Exophiala xenobiotica</name>
    <dbReference type="NCBI Taxonomy" id="348802"/>
    <lineage>
        <taxon>Eukaryota</taxon>
        <taxon>Fungi</taxon>
        <taxon>Dikarya</taxon>
        <taxon>Ascomycota</taxon>
        <taxon>Pezizomycotina</taxon>
        <taxon>Eurotiomycetes</taxon>
        <taxon>Chaetothyriomycetidae</taxon>
        <taxon>Chaetothyriales</taxon>
        <taxon>Herpotrichiellaceae</taxon>
        <taxon>Exophiala</taxon>
    </lineage>
</organism>
<name>A0A0D2D8S7_9EURO</name>
<dbReference type="EMBL" id="KN847318">
    <property type="protein sequence ID" value="KIW58742.1"/>
    <property type="molecule type" value="Genomic_DNA"/>
</dbReference>
<keyword evidence="4" id="KW-1185">Reference proteome</keyword>
<accession>A0A0D2D8S7</accession>
<dbReference type="GeneID" id="25325148"/>
<feature type="compositionally biased region" description="Basic and acidic residues" evidence="1">
    <location>
        <begin position="220"/>
        <end position="236"/>
    </location>
</feature>
<evidence type="ECO:0000256" key="1">
    <source>
        <dbReference type="SAM" id="MobiDB-lite"/>
    </source>
</evidence>
<evidence type="ECO:0000259" key="2">
    <source>
        <dbReference type="Pfam" id="PF25545"/>
    </source>
</evidence>
<dbReference type="HOGENOM" id="CLU_038282_0_0_1"/>
<sequence length="236" mass="25929">MVPEIIPSMQKIPDQRLEMNSGHRWFNSVPIALQPSILINPLPLPMPKPDLAFGYSEAAFTEDQLGTIDLLVDDQFGRSYAVPDKRIQFPFLQIATNQAAGAGAIALKGTMELMERSFGLEHFDYEKPQYFSVSMDHELARINVHWVKAAAEGGQPSFHVEHLSKYLLDDASGIRAVSRAIKNILDDGADARLSALCSALDRYRATVIRDRAAGNAQRNQGHDGSPRADKGDGAAT</sequence>
<dbReference type="PANTHER" id="PTHR42470:SF2">
    <property type="match status" value="1"/>
</dbReference>
<dbReference type="OrthoDB" id="5426775at2759"/>
<dbReference type="AlphaFoldDB" id="A0A0D2D8S7"/>
<proteinExistence type="predicted"/>
<protein>
    <recommendedName>
        <fullName evidence="2">DUF7924 domain-containing protein</fullName>
    </recommendedName>
</protein>
<reference evidence="3 4" key="1">
    <citation type="submission" date="2015-01" db="EMBL/GenBank/DDBJ databases">
        <title>The Genome Sequence of Exophiala xenobiotica CBS118157.</title>
        <authorList>
            <consortium name="The Broad Institute Genomics Platform"/>
            <person name="Cuomo C."/>
            <person name="de Hoog S."/>
            <person name="Gorbushina A."/>
            <person name="Stielow B."/>
            <person name="Teixiera M."/>
            <person name="Abouelleil A."/>
            <person name="Chapman S.B."/>
            <person name="Priest M."/>
            <person name="Young S.K."/>
            <person name="Wortman J."/>
            <person name="Nusbaum C."/>
            <person name="Birren B."/>
        </authorList>
    </citation>
    <scope>NUCLEOTIDE SEQUENCE [LARGE SCALE GENOMIC DNA]</scope>
    <source>
        <strain evidence="3 4">CBS 118157</strain>
    </source>
</reference>
<dbReference type="STRING" id="348802.A0A0D2D8S7"/>
<dbReference type="RefSeq" id="XP_013319326.1">
    <property type="nucleotide sequence ID" value="XM_013463872.1"/>
</dbReference>
<dbReference type="Proteomes" id="UP000054342">
    <property type="component" value="Unassembled WGS sequence"/>
</dbReference>